<evidence type="ECO:0000256" key="11">
    <source>
        <dbReference type="ARBA" id="ARBA00023002"/>
    </source>
</evidence>
<dbReference type="UniPathway" id="UPA00275">
    <property type="reaction ID" value="UER00401"/>
</dbReference>
<dbReference type="InterPro" id="IPR016192">
    <property type="entry name" value="APOBEC/CMP_deaminase_Zn-bd"/>
</dbReference>
<feature type="binding site" evidence="15">
    <location>
        <position position="211"/>
    </location>
    <ligand>
        <name>substrate</name>
    </ligand>
</feature>
<comment type="catalytic activity">
    <reaction evidence="13">
        <text>2,5-diamino-6-hydroxy-4-(5-phosphoribosylamino)-pyrimidine + H2O + H(+) = 5-amino-6-(5-phospho-D-ribosylamino)uracil + NH4(+)</text>
        <dbReference type="Rhea" id="RHEA:21868"/>
        <dbReference type="ChEBI" id="CHEBI:15377"/>
        <dbReference type="ChEBI" id="CHEBI:15378"/>
        <dbReference type="ChEBI" id="CHEBI:28938"/>
        <dbReference type="ChEBI" id="CHEBI:58453"/>
        <dbReference type="ChEBI" id="CHEBI:58614"/>
        <dbReference type="EC" id="3.5.4.26"/>
    </reaction>
</comment>
<evidence type="ECO:0000256" key="2">
    <source>
        <dbReference type="ARBA" id="ARBA00004882"/>
    </source>
</evidence>
<evidence type="ECO:0000256" key="15">
    <source>
        <dbReference type="PIRSR" id="PIRSR006769-2"/>
    </source>
</evidence>
<evidence type="ECO:0000313" key="19">
    <source>
        <dbReference type="Proteomes" id="UP000295375"/>
    </source>
</evidence>
<feature type="active site" description="Proton donor" evidence="14">
    <location>
        <position position="59"/>
    </location>
</feature>
<dbReference type="GO" id="GO:0050661">
    <property type="term" value="F:NADP binding"/>
    <property type="evidence" value="ECO:0007669"/>
    <property type="project" value="InterPro"/>
</dbReference>
<keyword evidence="8 13" id="KW-0378">Hydrolase</keyword>
<dbReference type="NCBIfam" id="TIGR00227">
    <property type="entry name" value="ribD_Cterm"/>
    <property type="match status" value="1"/>
</dbReference>
<feature type="binding site" evidence="15">
    <location>
        <position position="177"/>
    </location>
    <ligand>
        <name>NADP(+)</name>
        <dbReference type="ChEBI" id="CHEBI:58349"/>
    </ligand>
</feature>
<dbReference type="CDD" id="cd01284">
    <property type="entry name" value="Riboflavin_deaminase-reductase"/>
    <property type="match status" value="1"/>
</dbReference>
<dbReference type="RefSeq" id="WP_133590880.1">
    <property type="nucleotide sequence ID" value="NZ_CP037953.1"/>
</dbReference>
<evidence type="ECO:0000256" key="13">
    <source>
        <dbReference type="PIRNR" id="PIRNR006769"/>
    </source>
</evidence>
<evidence type="ECO:0000256" key="9">
    <source>
        <dbReference type="ARBA" id="ARBA00022833"/>
    </source>
</evidence>
<evidence type="ECO:0000256" key="12">
    <source>
        <dbReference type="ARBA" id="ARBA00023268"/>
    </source>
</evidence>
<keyword evidence="12" id="KW-0511">Multifunctional enzyme</keyword>
<feature type="binding site" evidence="15">
    <location>
        <position position="191"/>
    </location>
    <ligand>
        <name>substrate</name>
    </ligand>
</feature>
<comment type="pathway">
    <text evidence="2 13">Cofactor biosynthesis; riboflavin biosynthesis; 5-amino-6-(D-ribitylamino)uracil from GTP: step 2/4.</text>
</comment>
<organism evidence="18 19">
    <name type="scientific">Permianibacter aggregans</name>
    <dbReference type="NCBI Taxonomy" id="1510150"/>
    <lineage>
        <taxon>Bacteria</taxon>
        <taxon>Pseudomonadati</taxon>
        <taxon>Pseudomonadota</taxon>
        <taxon>Gammaproteobacteria</taxon>
        <taxon>Pseudomonadales</taxon>
        <taxon>Pseudomonadaceae</taxon>
        <taxon>Permianibacter</taxon>
    </lineage>
</organism>
<evidence type="ECO:0000256" key="4">
    <source>
        <dbReference type="ARBA" id="ARBA00005259"/>
    </source>
</evidence>
<dbReference type="GO" id="GO:0008703">
    <property type="term" value="F:5-amino-6-(5-phosphoribosylamino)uracil reductase activity"/>
    <property type="evidence" value="ECO:0007669"/>
    <property type="project" value="UniProtKB-EC"/>
</dbReference>
<dbReference type="Pfam" id="PF00383">
    <property type="entry name" value="dCMP_cyt_deam_1"/>
    <property type="match status" value="1"/>
</dbReference>
<evidence type="ECO:0000256" key="1">
    <source>
        <dbReference type="ARBA" id="ARBA00002151"/>
    </source>
</evidence>
<evidence type="ECO:0000256" key="7">
    <source>
        <dbReference type="ARBA" id="ARBA00022723"/>
    </source>
</evidence>
<dbReference type="PIRSF" id="PIRSF006769">
    <property type="entry name" value="RibD"/>
    <property type="match status" value="1"/>
</dbReference>
<sequence>MTKREFTADDARYMAEALQLASKGRWTTAPNPAVGCLLVKNGQVIGRGFHQVAGSPHAEIHALREAGEQARGATAYVTLEPCSHHGRTGPCADALIDAGIKNLVCAMSDPNPMVGGQGFAKLLAAGIDCKSGLMTVEAEQLNRGFLKRMRTGKPFVTVKLGMSVDGRIALGNGVSQWITGEAARRDVQRLRAGVQAIITGRGTLLADNPKLTVRLSEQEWPAEVRDYRKAPLRVLLDSSASMSASHHLADGLAPTLVFHCAERPDHWPAHLQNVQLDRIEPEWVLDELGRRGCNEVLVEAGPTLSGAFVAAGVVDELCLYMAPMAIGQAGKAALQLPAFTQIADCPRFTLADCRQIGEDLRLTYRPAL</sequence>
<accession>A0A4R6UL03</accession>
<evidence type="ECO:0000313" key="18">
    <source>
        <dbReference type="EMBL" id="TDQ47678.1"/>
    </source>
</evidence>
<dbReference type="NCBIfam" id="TIGR00326">
    <property type="entry name" value="eubact_ribD"/>
    <property type="match status" value="1"/>
</dbReference>
<feature type="binding site" evidence="15">
    <location>
        <position position="299"/>
    </location>
    <ligand>
        <name>substrate</name>
    </ligand>
</feature>
<proteinExistence type="inferred from homology"/>
<dbReference type="PANTHER" id="PTHR38011:SF7">
    <property type="entry name" value="2,5-DIAMINO-6-RIBOSYLAMINO-4(3H)-PYRIMIDINONE 5'-PHOSPHATE REDUCTASE"/>
    <property type="match status" value="1"/>
</dbReference>
<dbReference type="InterPro" id="IPR002125">
    <property type="entry name" value="CMP_dCMP_dom"/>
</dbReference>
<protein>
    <recommendedName>
        <fullName evidence="13">Riboflavin biosynthesis protein RibD</fullName>
    </recommendedName>
    <domain>
        <recommendedName>
            <fullName evidence="13">Diaminohydroxyphosphoribosylaminopyrimidine deaminase</fullName>
            <shortName evidence="13">DRAP deaminase</shortName>
            <ecNumber evidence="13">3.5.4.26</ecNumber>
        </recommendedName>
        <alternativeName>
            <fullName evidence="13">Riboflavin-specific deaminase</fullName>
        </alternativeName>
    </domain>
    <domain>
        <recommendedName>
            <fullName evidence="13">5-amino-6-(5-phosphoribosylamino)uracil reductase</fullName>
            <ecNumber evidence="13">1.1.1.193</ecNumber>
        </recommendedName>
        <alternativeName>
            <fullName evidence="13">HTP reductase</fullName>
        </alternativeName>
    </domain>
</protein>
<comment type="pathway">
    <text evidence="3 13">Cofactor biosynthesis; riboflavin biosynthesis; 5-amino-6-(D-ribitylamino)uracil from GTP: step 3/4.</text>
</comment>
<dbReference type="FunFam" id="3.40.140.10:FF:000025">
    <property type="entry name" value="Riboflavin biosynthesis protein RibD"/>
    <property type="match status" value="1"/>
</dbReference>
<comment type="cofactor">
    <cofactor evidence="13 16">
        <name>Zn(2+)</name>
        <dbReference type="ChEBI" id="CHEBI:29105"/>
    </cofactor>
    <text evidence="13 16">Binds 1 zinc ion.</text>
</comment>
<evidence type="ECO:0000256" key="5">
    <source>
        <dbReference type="ARBA" id="ARBA00007417"/>
    </source>
</evidence>
<dbReference type="InterPro" id="IPR050765">
    <property type="entry name" value="Riboflavin_Biosynth_HTPR"/>
</dbReference>
<keyword evidence="6 13" id="KW-0686">Riboflavin biosynthesis</keyword>
<dbReference type="InterPro" id="IPR004794">
    <property type="entry name" value="Eubact_RibD"/>
</dbReference>
<feature type="binding site" evidence="15">
    <location>
        <position position="161"/>
    </location>
    <ligand>
        <name>NADP(+)</name>
        <dbReference type="ChEBI" id="CHEBI:58349"/>
    </ligand>
</feature>
<dbReference type="GO" id="GO:0008835">
    <property type="term" value="F:diaminohydroxyphosphoribosylaminopyrimidine deaminase activity"/>
    <property type="evidence" value="ECO:0007669"/>
    <property type="project" value="UniProtKB-EC"/>
</dbReference>
<evidence type="ECO:0000256" key="3">
    <source>
        <dbReference type="ARBA" id="ARBA00004910"/>
    </source>
</evidence>
<feature type="binding site" evidence="16">
    <location>
        <position position="82"/>
    </location>
    <ligand>
        <name>Zn(2+)</name>
        <dbReference type="ChEBI" id="CHEBI:29105"/>
        <note>catalytic</note>
    </ligand>
</feature>
<evidence type="ECO:0000256" key="8">
    <source>
        <dbReference type="ARBA" id="ARBA00022801"/>
    </source>
</evidence>
<comment type="similarity">
    <text evidence="5 13">In the C-terminal section; belongs to the HTP reductase family.</text>
</comment>
<dbReference type="AlphaFoldDB" id="A0A4R6UL03"/>
<feature type="binding site" evidence="15">
    <location>
        <position position="238"/>
    </location>
    <ligand>
        <name>NADP(+)</name>
        <dbReference type="ChEBI" id="CHEBI:58349"/>
    </ligand>
</feature>
<comment type="caution">
    <text evidence="18">The sequence shown here is derived from an EMBL/GenBank/DDBJ whole genome shotgun (WGS) entry which is preliminary data.</text>
</comment>
<comment type="similarity">
    <text evidence="4 13">In the N-terminal section; belongs to the cytidine and deoxycytidylate deaminase family.</text>
</comment>
<dbReference type="InterPro" id="IPR024072">
    <property type="entry name" value="DHFR-like_dom_sf"/>
</dbReference>
<dbReference type="PANTHER" id="PTHR38011">
    <property type="entry name" value="DIHYDROFOLATE REDUCTASE FAMILY PROTEIN (AFU_ORTHOLOGUE AFUA_8G06820)"/>
    <property type="match status" value="1"/>
</dbReference>
<evidence type="ECO:0000256" key="14">
    <source>
        <dbReference type="PIRSR" id="PIRSR006769-1"/>
    </source>
</evidence>
<dbReference type="InterPro" id="IPR011549">
    <property type="entry name" value="RibD_C"/>
</dbReference>
<dbReference type="Gene3D" id="3.40.430.10">
    <property type="entry name" value="Dihydrofolate Reductase, subunit A"/>
    <property type="match status" value="1"/>
</dbReference>
<feature type="binding site" evidence="16">
    <location>
        <position position="57"/>
    </location>
    <ligand>
        <name>Zn(2+)</name>
        <dbReference type="ChEBI" id="CHEBI:29105"/>
        <note>catalytic</note>
    </ligand>
</feature>
<dbReference type="InterPro" id="IPR002734">
    <property type="entry name" value="RibDG_C"/>
</dbReference>
<keyword evidence="10 13" id="KW-0521">NADP</keyword>
<feature type="binding site" evidence="16">
    <location>
        <position position="91"/>
    </location>
    <ligand>
        <name>Zn(2+)</name>
        <dbReference type="ChEBI" id="CHEBI:29105"/>
        <note>catalytic</note>
    </ligand>
</feature>
<dbReference type="PROSITE" id="PS51747">
    <property type="entry name" value="CYT_DCMP_DEAMINASES_2"/>
    <property type="match status" value="1"/>
</dbReference>
<dbReference type="GO" id="GO:0009231">
    <property type="term" value="P:riboflavin biosynthetic process"/>
    <property type="evidence" value="ECO:0007669"/>
    <property type="project" value="UniProtKB-UniPathway"/>
</dbReference>
<feature type="binding site" evidence="15">
    <location>
        <position position="214"/>
    </location>
    <ligand>
        <name>substrate</name>
    </ligand>
</feature>
<feature type="binding site" evidence="15">
    <location>
        <begin position="301"/>
        <end position="307"/>
    </location>
    <ligand>
        <name>NADP(+)</name>
        <dbReference type="ChEBI" id="CHEBI:58349"/>
    </ligand>
</feature>
<feature type="binding site" evidence="15">
    <location>
        <position position="175"/>
    </location>
    <ligand>
        <name>substrate</name>
    </ligand>
</feature>
<feature type="domain" description="CMP/dCMP-type deaminase" evidence="17">
    <location>
        <begin position="8"/>
        <end position="122"/>
    </location>
</feature>
<dbReference type="EC" id="1.1.1.193" evidence="13"/>
<name>A0A4R6UL03_9GAMM</name>
<reference evidence="18 19" key="1">
    <citation type="submission" date="2019-03" db="EMBL/GenBank/DDBJ databases">
        <title>Genomic Encyclopedia of Type Strains, Phase IV (KMG-IV): sequencing the most valuable type-strain genomes for metagenomic binning, comparative biology and taxonomic classification.</title>
        <authorList>
            <person name="Goeker M."/>
        </authorList>
    </citation>
    <scope>NUCLEOTIDE SEQUENCE [LARGE SCALE GENOMIC DNA]</scope>
    <source>
        <strain evidence="18 19">DSM 103792</strain>
    </source>
</reference>
<comment type="function">
    <text evidence="1 13">Converts 2,5-diamino-6-(ribosylamino)-4(3h)-pyrimidinone 5'-phosphate into 5-amino-6-(ribosylamino)-2,4(1h,3h)-pyrimidinedione 5'-phosphate.</text>
</comment>
<evidence type="ECO:0000256" key="10">
    <source>
        <dbReference type="ARBA" id="ARBA00022857"/>
    </source>
</evidence>
<keyword evidence="9 13" id="KW-0862">Zinc</keyword>
<dbReference type="OrthoDB" id="9800865at2"/>
<dbReference type="Pfam" id="PF01872">
    <property type="entry name" value="RibD_C"/>
    <property type="match status" value="1"/>
</dbReference>
<dbReference type="Proteomes" id="UP000295375">
    <property type="component" value="Unassembled WGS sequence"/>
</dbReference>
<dbReference type="InterPro" id="IPR016193">
    <property type="entry name" value="Cytidine_deaminase-like"/>
</dbReference>
<keyword evidence="11 13" id="KW-0560">Oxidoreductase</keyword>
<dbReference type="EMBL" id="SNYM01000009">
    <property type="protein sequence ID" value="TDQ47678.1"/>
    <property type="molecule type" value="Genomic_DNA"/>
</dbReference>
<evidence type="ECO:0000256" key="6">
    <source>
        <dbReference type="ARBA" id="ARBA00022619"/>
    </source>
</evidence>
<dbReference type="PROSITE" id="PS00903">
    <property type="entry name" value="CYT_DCMP_DEAMINASES_1"/>
    <property type="match status" value="1"/>
</dbReference>
<dbReference type="Gene3D" id="3.40.140.10">
    <property type="entry name" value="Cytidine Deaminase, domain 2"/>
    <property type="match status" value="1"/>
</dbReference>
<dbReference type="GO" id="GO:0008270">
    <property type="term" value="F:zinc ion binding"/>
    <property type="evidence" value="ECO:0007669"/>
    <property type="project" value="InterPro"/>
</dbReference>
<dbReference type="EC" id="3.5.4.26" evidence="13"/>
<evidence type="ECO:0000259" key="17">
    <source>
        <dbReference type="PROSITE" id="PS51747"/>
    </source>
</evidence>
<keyword evidence="19" id="KW-1185">Reference proteome</keyword>
<dbReference type="SUPFAM" id="SSF53927">
    <property type="entry name" value="Cytidine deaminase-like"/>
    <property type="match status" value="1"/>
</dbReference>
<feature type="binding site" evidence="15">
    <location>
        <position position="207"/>
    </location>
    <ligand>
        <name>NADP(+)</name>
        <dbReference type="ChEBI" id="CHEBI:58349"/>
    </ligand>
</feature>
<comment type="catalytic activity">
    <reaction evidence="13">
        <text>5-amino-6-(5-phospho-D-ribitylamino)uracil + NADP(+) = 5-amino-6-(5-phospho-D-ribosylamino)uracil + NADPH + H(+)</text>
        <dbReference type="Rhea" id="RHEA:17845"/>
        <dbReference type="ChEBI" id="CHEBI:15378"/>
        <dbReference type="ChEBI" id="CHEBI:57783"/>
        <dbReference type="ChEBI" id="CHEBI:58349"/>
        <dbReference type="ChEBI" id="CHEBI:58421"/>
        <dbReference type="ChEBI" id="CHEBI:58453"/>
        <dbReference type="EC" id="1.1.1.193"/>
    </reaction>
</comment>
<feature type="binding site" evidence="15">
    <location>
        <position position="203"/>
    </location>
    <ligand>
        <name>substrate</name>
    </ligand>
</feature>
<keyword evidence="7 13" id="KW-0479">Metal-binding</keyword>
<dbReference type="SUPFAM" id="SSF53597">
    <property type="entry name" value="Dihydrofolate reductase-like"/>
    <property type="match status" value="1"/>
</dbReference>
<evidence type="ECO:0000256" key="16">
    <source>
        <dbReference type="PIRSR" id="PIRSR006769-3"/>
    </source>
</evidence>
<gene>
    <name evidence="18" type="ORF">EV696_10982</name>
</gene>